<dbReference type="InterPro" id="IPR018334">
    <property type="entry name" value="ArsR_HTH"/>
</dbReference>
<organism evidence="5 6">
    <name type="scientific">Haloechinothrix salitolerans</name>
    <dbReference type="NCBI Taxonomy" id="926830"/>
    <lineage>
        <taxon>Bacteria</taxon>
        <taxon>Bacillati</taxon>
        <taxon>Actinomycetota</taxon>
        <taxon>Actinomycetes</taxon>
        <taxon>Pseudonocardiales</taxon>
        <taxon>Pseudonocardiaceae</taxon>
        <taxon>Haloechinothrix</taxon>
    </lineage>
</organism>
<evidence type="ECO:0000313" key="6">
    <source>
        <dbReference type="Proteomes" id="UP001596337"/>
    </source>
</evidence>
<keyword evidence="1" id="KW-0805">Transcription regulation</keyword>
<feature type="domain" description="HTH arsR-type" evidence="4">
    <location>
        <begin position="32"/>
        <end position="122"/>
    </location>
</feature>
<accession>A0ABW2BUA3</accession>
<dbReference type="Gene3D" id="1.10.10.10">
    <property type="entry name" value="Winged helix-like DNA-binding domain superfamily/Winged helix DNA-binding domain"/>
    <property type="match status" value="1"/>
</dbReference>
<dbReference type="PROSITE" id="PS50987">
    <property type="entry name" value="HTH_ARSR_2"/>
    <property type="match status" value="1"/>
</dbReference>
<dbReference type="CDD" id="cd00090">
    <property type="entry name" value="HTH_ARSR"/>
    <property type="match status" value="1"/>
</dbReference>
<dbReference type="PRINTS" id="PR00778">
    <property type="entry name" value="HTHARSR"/>
</dbReference>
<keyword evidence="2" id="KW-0238">DNA-binding</keyword>
<dbReference type="InterPro" id="IPR001845">
    <property type="entry name" value="HTH_ArsR_DNA-bd_dom"/>
</dbReference>
<dbReference type="InterPro" id="IPR036388">
    <property type="entry name" value="WH-like_DNA-bd_sf"/>
</dbReference>
<dbReference type="EMBL" id="JBHSXX010000001">
    <property type="protein sequence ID" value="MFC6865972.1"/>
    <property type="molecule type" value="Genomic_DNA"/>
</dbReference>
<evidence type="ECO:0000313" key="5">
    <source>
        <dbReference type="EMBL" id="MFC6865972.1"/>
    </source>
</evidence>
<dbReference type="NCBIfam" id="NF033788">
    <property type="entry name" value="HTH_metalloreg"/>
    <property type="match status" value="1"/>
</dbReference>
<dbReference type="InterPro" id="IPR036390">
    <property type="entry name" value="WH_DNA-bd_sf"/>
</dbReference>
<keyword evidence="6" id="KW-1185">Reference proteome</keyword>
<dbReference type="PROSITE" id="PS00846">
    <property type="entry name" value="HTH_ARSR_1"/>
    <property type="match status" value="1"/>
</dbReference>
<dbReference type="InterPro" id="IPR011991">
    <property type="entry name" value="ArsR-like_HTH"/>
</dbReference>
<dbReference type="Pfam" id="PF01022">
    <property type="entry name" value="HTH_5"/>
    <property type="match status" value="1"/>
</dbReference>
<reference evidence="6" key="1">
    <citation type="journal article" date="2019" name="Int. J. Syst. Evol. Microbiol.">
        <title>The Global Catalogue of Microorganisms (GCM) 10K type strain sequencing project: providing services to taxonomists for standard genome sequencing and annotation.</title>
        <authorList>
            <consortium name="The Broad Institute Genomics Platform"/>
            <consortium name="The Broad Institute Genome Sequencing Center for Infectious Disease"/>
            <person name="Wu L."/>
            <person name="Ma J."/>
        </authorList>
    </citation>
    <scope>NUCLEOTIDE SEQUENCE [LARGE SCALE GENOMIC DNA]</scope>
    <source>
        <strain evidence="6">KCTC 32255</strain>
    </source>
</reference>
<name>A0ABW2BUA3_9PSEU</name>
<comment type="caution">
    <text evidence="5">The sequence shown here is derived from an EMBL/GenBank/DDBJ whole genome shotgun (WGS) entry which is preliminary data.</text>
</comment>
<dbReference type="RefSeq" id="WP_345406705.1">
    <property type="nucleotide sequence ID" value="NZ_BAABLA010000123.1"/>
</dbReference>
<dbReference type="PANTHER" id="PTHR33154">
    <property type="entry name" value="TRANSCRIPTIONAL REGULATOR, ARSR FAMILY"/>
    <property type="match status" value="1"/>
</dbReference>
<evidence type="ECO:0000256" key="2">
    <source>
        <dbReference type="ARBA" id="ARBA00023125"/>
    </source>
</evidence>
<dbReference type="Proteomes" id="UP001596337">
    <property type="component" value="Unassembled WGS sequence"/>
</dbReference>
<dbReference type="InterPro" id="IPR051081">
    <property type="entry name" value="HTH_MetalResp_TranReg"/>
</dbReference>
<keyword evidence="3" id="KW-0804">Transcription</keyword>
<protein>
    <submittedName>
        <fullName evidence="5">ArsR/SmtB family transcription factor</fullName>
    </submittedName>
</protein>
<evidence type="ECO:0000256" key="3">
    <source>
        <dbReference type="ARBA" id="ARBA00023163"/>
    </source>
</evidence>
<evidence type="ECO:0000256" key="1">
    <source>
        <dbReference type="ARBA" id="ARBA00023015"/>
    </source>
</evidence>
<sequence length="122" mass="13251">MTTTDPLRFKAPDDPECTVDPLCCAPLGDAVLAQADAEQLADALKALADPARLRVLSLLRAAPGGEACVADLVRPLDLSQPTVSHHLRVLTDAGLVARERRGTWVWYSLRAERLAEIRSVLR</sequence>
<gene>
    <name evidence="5" type="ORF">ACFQGD_02305</name>
</gene>
<dbReference type="SUPFAM" id="SSF46785">
    <property type="entry name" value="Winged helix' DNA-binding domain"/>
    <property type="match status" value="1"/>
</dbReference>
<proteinExistence type="predicted"/>
<evidence type="ECO:0000259" key="4">
    <source>
        <dbReference type="PROSITE" id="PS50987"/>
    </source>
</evidence>
<dbReference type="SMART" id="SM00418">
    <property type="entry name" value="HTH_ARSR"/>
    <property type="match status" value="1"/>
</dbReference>
<dbReference type="PANTHER" id="PTHR33154:SF18">
    <property type="entry name" value="ARSENICAL RESISTANCE OPERON REPRESSOR"/>
    <property type="match status" value="1"/>
</dbReference>